<organism evidence="1 2">
    <name type="scientific">Streptosporangium carneum</name>
    <dbReference type="NCBI Taxonomy" id="47481"/>
    <lineage>
        <taxon>Bacteria</taxon>
        <taxon>Bacillati</taxon>
        <taxon>Actinomycetota</taxon>
        <taxon>Actinomycetes</taxon>
        <taxon>Streptosporangiales</taxon>
        <taxon>Streptosporangiaceae</taxon>
        <taxon>Streptosporangium</taxon>
    </lineage>
</organism>
<keyword evidence="2" id="KW-1185">Reference proteome</keyword>
<proteinExistence type="predicted"/>
<protein>
    <submittedName>
        <fullName evidence="1">Uncharacterized protein</fullName>
    </submittedName>
</protein>
<dbReference type="Proteomes" id="UP001143474">
    <property type="component" value="Unassembled WGS sequence"/>
</dbReference>
<dbReference type="RefSeq" id="WP_271216167.1">
    <property type="nucleotide sequence ID" value="NZ_BAAAVD010000033.1"/>
</dbReference>
<dbReference type="AlphaFoldDB" id="A0A9W6MAT5"/>
<dbReference type="EMBL" id="BSEV01000001">
    <property type="protein sequence ID" value="GLK07644.1"/>
    <property type="molecule type" value="Genomic_DNA"/>
</dbReference>
<accession>A0A9W6MAT5</accession>
<name>A0A9W6MAT5_9ACTN</name>
<gene>
    <name evidence="1" type="ORF">GCM10017600_10490</name>
</gene>
<evidence type="ECO:0000313" key="1">
    <source>
        <dbReference type="EMBL" id="GLK07644.1"/>
    </source>
</evidence>
<reference evidence="1" key="2">
    <citation type="submission" date="2023-01" db="EMBL/GenBank/DDBJ databases">
        <authorList>
            <person name="Sun Q."/>
            <person name="Evtushenko L."/>
        </authorList>
    </citation>
    <scope>NUCLEOTIDE SEQUENCE</scope>
    <source>
        <strain evidence="1">VKM Ac-2007</strain>
    </source>
</reference>
<comment type="caution">
    <text evidence="1">The sequence shown here is derived from an EMBL/GenBank/DDBJ whole genome shotgun (WGS) entry which is preliminary data.</text>
</comment>
<reference evidence="1" key="1">
    <citation type="journal article" date="2014" name="Int. J. Syst. Evol. Microbiol.">
        <title>Complete genome sequence of Corynebacterium casei LMG S-19264T (=DSM 44701T), isolated from a smear-ripened cheese.</title>
        <authorList>
            <consortium name="US DOE Joint Genome Institute (JGI-PGF)"/>
            <person name="Walter F."/>
            <person name="Albersmeier A."/>
            <person name="Kalinowski J."/>
            <person name="Ruckert C."/>
        </authorList>
    </citation>
    <scope>NUCLEOTIDE SEQUENCE</scope>
    <source>
        <strain evidence="1">VKM Ac-2007</strain>
    </source>
</reference>
<evidence type="ECO:0000313" key="2">
    <source>
        <dbReference type="Proteomes" id="UP001143474"/>
    </source>
</evidence>
<sequence>MGNATIEVVLMAPREPQPIGWPVAIDITVINRSTADIWLPGVLDGSEAGIRYPFYLPEITREGTVVARPEPPEDPLFTPLRTLDFRRLTPGEDFNPTSGKYHPLTTFSSYAPDRPGHYRYTLTLSTESPLPENWLSSFGQEDTLTEVMKLISLVPRLTVRSAPLDVTVG</sequence>